<dbReference type="FunFam" id="3.40.605.10:FF:000004">
    <property type="entry name" value="Aldehyde dehydrogenase"/>
    <property type="match status" value="1"/>
</dbReference>
<keyword evidence="2 4" id="KW-0560">Oxidoreductase</keyword>
<sequence length="466" mass="50974">MSEQILPVFTAQQRHKTVLRNATATDRVQRLQKLRIAIESREEKIFAALQNDLRKSRFESALAEIYFVYAEIDHAIKNIATWMAPRKVGRTLSNGLADSYIHMEPKGNTLILSPWNYPFQLAAGPLVSAIAAGNTAILKPSEHSAETSACLTELISETFAPEEIFCVQGDADTAIALLQLPFDHIFFTGSTAVGKKIMAAAAEHLSSVTLELGGKSPCVISGSANLEKAARKIAWGKLVNSGQTCIAPDHVYVHESQLERFITAYREAARALFFLDEEQINAGSYARMINHNHFNRQQELLDDALAQGAMLAWGGNSHAASLTFFPALLTGVPDHSRLMQEEVFGPLLPVLTYKSMDEAAAAINSRPAPLALYFFGQNKSETAVFLKTCPSGGACVNDVLVHISNPALPFGGRGPSGMGSSHGLAGFRAFSHERSVMYQSVFNTTRFAYPPYARKTGLLNWLKKIM</sequence>
<dbReference type="FunFam" id="3.40.309.10:FF:000003">
    <property type="entry name" value="Aldehyde dehydrogenase"/>
    <property type="match status" value="1"/>
</dbReference>
<name>A0A2T3HSB2_9SPHI</name>
<dbReference type="PANTHER" id="PTHR43570">
    <property type="entry name" value="ALDEHYDE DEHYDROGENASE"/>
    <property type="match status" value="1"/>
</dbReference>
<dbReference type="RefSeq" id="WP_107214641.1">
    <property type="nucleotide sequence ID" value="NZ_KZ686268.1"/>
</dbReference>
<evidence type="ECO:0000256" key="2">
    <source>
        <dbReference type="ARBA" id="ARBA00023002"/>
    </source>
</evidence>
<evidence type="ECO:0000256" key="1">
    <source>
        <dbReference type="ARBA" id="ARBA00009986"/>
    </source>
</evidence>
<dbReference type="GO" id="GO:0006081">
    <property type="term" value="P:aldehyde metabolic process"/>
    <property type="evidence" value="ECO:0007669"/>
    <property type="project" value="InterPro"/>
</dbReference>
<dbReference type="InterPro" id="IPR016163">
    <property type="entry name" value="Ald_DH_C"/>
</dbReference>
<comment type="similarity">
    <text evidence="1 4 7">Belongs to the aldehyde dehydrogenase family.</text>
</comment>
<reference evidence="9 10" key="1">
    <citation type="submission" date="2018-03" db="EMBL/GenBank/DDBJ databases">
        <authorList>
            <person name="Keele B.F."/>
        </authorList>
    </citation>
    <scope>NUCLEOTIDE SEQUENCE [LARGE SCALE GENOMIC DNA]</scope>
    <source>
        <strain evidence="9 10">YL28-9</strain>
    </source>
</reference>
<dbReference type="PROSITE" id="PS00687">
    <property type="entry name" value="ALDEHYDE_DEHYDR_GLU"/>
    <property type="match status" value="1"/>
</dbReference>
<evidence type="ECO:0000313" key="9">
    <source>
        <dbReference type="EMBL" id="PST85303.1"/>
    </source>
</evidence>
<dbReference type="Pfam" id="PF00171">
    <property type="entry name" value="Aldedh"/>
    <property type="match status" value="1"/>
</dbReference>
<comment type="caution">
    <text evidence="9">The sequence shown here is derived from an EMBL/GenBank/DDBJ whole genome shotgun (WGS) entry which is preliminary data.</text>
</comment>
<evidence type="ECO:0000256" key="4">
    <source>
        <dbReference type="PIRNR" id="PIRNR036492"/>
    </source>
</evidence>
<keyword evidence="10" id="KW-1185">Reference proteome</keyword>
<dbReference type="InterPro" id="IPR016161">
    <property type="entry name" value="Ald_DH/histidinol_DH"/>
</dbReference>
<feature type="domain" description="Aldehyde dehydrogenase" evidence="8">
    <location>
        <begin position="11"/>
        <end position="435"/>
    </location>
</feature>
<dbReference type="GO" id="GO:0005737">
    <property type="term" value="C:cytoplasm"/>
    <property type="evidence" value="ECO:0007669"/>
    <property type="project" value="TreeGrafter"/>
</dbReference>
<evidence type="ECO:0000313" key="10">
    <source>
        <dbReference type="Proteomes" id="UP000240912"/>
    </source>
</evidence>
<dbReference type="AlphaFoldDB" id="A0A2T3HSB2"/>
<dbReference type="Gene3D" id="3.40.605.10">
    <property type="entry name" value="Aldehyde Dehydrogenase, Chain A, domain 1"/>
    <property type="match status" value="1"/>
</dbReference>
<dbReference type="PANTHER" id="PTHR43570:SF20">
    <property type="entry name" value="ALDEHYDE DEHYDROGENASE ALDX-RELATED"/>
    <property type="match status" value="1"/>
</dbReference>
<dbReference type="InterPro" id="IPR029510">
    <property type="entry name" value="Ald_DH_CS_GLU"/>
</dbReference>
<dbReference type="OrthoDB" id="781568at2"/>
<evidence type="ECO:0000256" key="5">
    <source>
        <dbReference type="PIRSR" id="PIRSR036492-1"/>
    </source>
</evidence>
<keyword evidence="3" id="KW-0520">NAD</keyword>
<feature type="active site" evidence="5">
    <location>
        <position position="245"/>
    </location>
</feature>
<dbReference type="PROSITE" id="PS00070">
    <property type="entry name" value="ALDEHYDE_DEHYDR_CYS"/>
    <property type="match status" value="1"/>
</dbReference>
<dbReference type="InterPro" id="IPR016160">
    <property type="entry name" value="Ald_DH_CS_CYS"/>
</dbReference>
<dbReference type="SUPFAM" id="SSF53720">
    <property type="entry name" value="ALDH-like"/>
    <property type="match status" value="1"/>
</dbReference>
<evidence type="ECO:0000256" key="7">
    <source>
        <dbReference type="RuleBase" id="RU003345"/>
    </source>
</evidence>
<dbReference type="InterPro" id="IPR016162">
    <property type="entry name" value="Ald_DH_N"/>
</dbReference>
<gene>
    <name evidence="9" type="ORF">C7T94_03075</name>
</gene>
<dbReference type="PIRSF" id="PIRSF036492">
    <property type="entry name" value="ALDH"/>
    <property type="match status" value="1"/>
</dbReference>
<dbReference type="InterPro" id="IPR015590">
    <property type="entry name" value="Aldehyde_DH_dom"/>
</dbReference>
<protein>
    <recommendedName>
        <fullName evidence="4">Aldehyde dehydrogenase</fullName>
    </recommendedName>
</protein>
<dbReference type="Gene3D" id="3.40.309.10">
    <property type="entry name" value="Aldehyde Dehydrogenase, Chain A, domain 2"/>
    <property type="match status" value="1"/>
</dbReference>
<organism evidence="9 10">
    <name type="scientific">Pedobacter yulinensis</name>
    <dbReference type="NCBI Taxonomy" id="2126353"/>
    <lineage>
        <taxon>Bacteria</taxon>
        <taxon>Pseudomonadati</taxon>
        <taxon>Bacteroidota</taxon>
        <taxon>Sphingobacteriia</taxon>
        <taxon>Sphingobacteriales</taxon>
        <taxon>Sphingobacteriaceae</taxon>
        <taxon>Pedobacter</taxon>
    </lineage>
</organism>
<accession>A0A2T3HSB2</accession>
<dbReference type="Proteomes" id="UP000240912">
    <property type="component" value="Unassembled WGS sequence"/>
</dbReference>
<dbReference type="InterPro" id="IPR012394">
    <property type="entry name" value="Aldehyde_DH_NAD(P)"/>
</dbReference>
<dbReference type="GO" id="GO:0004029">
    <property type="term" value="F:aldehyde dehydrogenase (NAD+) activity"/>
    <property type="evidence" value="ECO:0007669"/>
    <property type="project" value="TreeGrafter"/>
</dbReference>
<proteinExistence type="inferred from homology"/>
<dbReference type="EMBL" id="PYLS01000001">
    <property type="protein sequence ID" value="PST85303.1"/>
    <property type="molecule type" value="Genomic_DNA"/>
</dbReference>
<evidence type="ECO:0000256" key="3">
    <source>
        <dbReference type="ARBA" id="ARBA00023027"/>
    </source>
</evidence>
<evidence type="ECO:0000256" key="6">
    <source>
        <dbReference type="PROSITE-ProRule" id="PRU10007"/>
    </source>
</evidence>
<evidence type="ECO:0000259" key="8">
    <source>
        <dbReference type="Pfam" id="PF00171"/>
    </source>
</evidence>
<feature type="active site" evidence="5 6">
    <location>
        <position position="211"/>
    </location>
</feature>